<keyword evidence="1" id="KW-0472">Membrane</keyword>
<evidence type="ECO:0008006" key="4">
    <source>
        <dbReference type="Google" id="ProtNLM"/>
    </source>
</evidence>
<dbReference type="Proteomes" id="UP001596422">
    <property type="component" value="Unassembled WGS sequence"/>
</dbReference>
<reference evidence="3" key="1">
    <citation type="journal article" date="2019" name="Int. J. Syst. Evol. Microbiol.">
        <title>The Global Catalogue of Microorganisms (GCM) 10K type strain sequencing project: providing services to taxonomists for standard genome sequencing and annotation.</title>
        <authorList>
            <consortium name="The Broad Institute Genomics Platform"/>
            <consortium name="The Broad Institute Genome Sequencing Center for Infectious Disease"/>
            <person name="Wu L."/>
            <person name="Ma J."/>
        </authorList>
    </citation>
    <scope>NUCLEOTIDE SEQUENCE [LARGE SCALE GENOMIC DNA]</scope>
    <source>
        <strain evidence="3">NBRC 111756</strain>
    </source>
</reference>
<dbReference type="EMBL" id="JBHSWE010000001">
    <property type="protein sequence ID" value="MFC6673758.1"/>
    <property type="molecule type" value="Genomic_DNA"/>
</dbReference>
<feature type="transmembrane region" description="Helical" evidence="1">
    <location>
        <begin position="21"/>
        <end position="42"/>
    </location>
</feature>
<keyword evidence="1" id="KW-1133">Transmembrane helix</keyword>
<gene>
    <name evidence="2" type="ORF">ACFQDL_29475</name>
</gene>
<sequence>MNPARIGAVITKETREILRDPITLGVALLMPLVMLFLFGYAISLDLRSASWAYSTRTAARPAVR</sequence>
<evidence type="ECO:0000313" key="3">
    <source>
        <dbReference type="Proteomes" id="UP001596422"/>
    </source>
</evidence>
<protein>
    <recommendedName>
        <fullName evidence="4">ABC-2 type transporter domain-containing protein</fullName>
    </recommendedName>
</protein>
<comment type="caution">
    <text evidence="2">The sequence shown here is derived from an EMBL/GenBank/DDBJ whole genome shotgun (WGS) entry which is preliminary data.</text>
</comment>
<dbReference type="RefSeq" id="WP_379912404.1">
    <property type="nucleotide sequence ID" value="NZ_JBHSWE010000001.1"/>
</dbReference>
<organism evidence="2 3">
    <name type="scientific">Marinobacterium aestuariivivens</name>
    <dbReference type="NCBI Taxonomy" id="1698799"/>
    <lineage>
        <taxon>Bacteria</taxon>
        <taxon>Pseudomonadati</taxon>
        <taxon>Pseudomonadota</taxon>
        <taxon>Gammaproteobacteria</taxon>
        <taxon>Oceanospirillales</taxon>
        <taxon>Oceanospirillaceae</taxon>
        <taxon>Marinobacterium</taxon>
    </lineage>
</organism>
<keyword evidence="1" id="KW-0812">Transmembrane</keyword>
<evidence type="ECO:0000256" key="1">
    <source>
        <dbReference type="SAM" id="Phobius"/>
    </source>
</evidence>
<proteinExistence type="predicted"/>
<keyword evidence="3" id="KW-1185">Reference proteome</keyword>
<accession>A0ABW2A8J8</accession>
<evidence type="ECO:0000313" key="2">
    <source>
        <dbReference type="EMBL" id="MFC6673758.1"/>
    </source>
</evidence>
<name>A0ABW2A8J8_9GAMM</name>